<dbReference type="Proteomes" id="UP000502179">
    <property type="component" value="Chromosome"/>
</dbReference>
<dbReference type="RefSeq" id="WP_166031944.1">
    <property type="nucleotide sequence ID" value="NZ_CP048877.1"/>
</dbReference>
<reference evidence="1 2" key="1">
    <citation type="submission" date="2020-02" db="EMBL/GenBank/DDBJ databases">
        <title>Genome analysis of Thermosulfuriphilus ammonigenes ST65T, an anaerobic thermophilic chemolithoautotrophic bacterium isolated from a deep-sea hydrothermal vent.</title>
        <authorList>
            <person name="Slobodkina G."/>
            <person name="Allioux M."/>
            <person name="Merkel A."/>
            <person name="Alain K."/>
            <person name="Jebbar M."/>
            <person name="Slobodkin A."/>
        </authorList>
    </citation>
    <scope>NUCLEOTIDE SEQUENCE [LARGE SCALE GENOMIC DNA]</scope>
    <source>
        <strain evidence="1 2">ST65</strain>
    </source>
</reference>
<evidence type="ECO:0000313" key="2">
    <source>
        <dbReference type="Proteomes" id="UP000502179"/>
    </source>
</evidence>
<dbReference type="InterPro" id="IPR040688">
    <property type="entry name" value="SLATT_2"/>
</dbReference>
<organism evidence="1 2">
    <name type="scientific">Thermosulfuriphilus ammonigenes</name>
    <dbReference type="NCBI Taxonomy" id="1936021"/>
    <lineage>
        <taxon>Bacteria</taxon>
        <taxon>Pseudomonadati</taxon>
        <taxon>Thermodesulfobacteriota</taxon>
        <taxon>Thermodesulfobacteria</taxon>
        <taxon>Thermodesulfobacteriales</taxon>
        <taxon>Thermodesulfobacteriaceae</taxon>
        <taxon>Thermosulfuriphilus</taxon>
    </lineage>
</organism>
<accession>A0A6G7PVZ4</accession>
<dbReference type="EMBL" id="CP048877">
    <property type="protein sequence ID" value="QIJ71726.1"/>
    <property type="molecule type" value="Genomic_DNA"/>
</dbReference>
<name>A0A6G7PVZ4_9BACT</name>
<sequence length="197" mass="23053">MNQSGEKIRHFLEEISSLNWEPPSRAKSLQKLHRQVTELVLDHIRYYSRQYQRNHRLSCLLRGLIISIGASGVLFPYWSSLLPNKWQQPHLGYFLVGLAGVFYLLDEVFAVTKNYTRFILVKLQLEDLLSRTSLKWQKLFALLDPPNISDKEVSDIFFLEEDLLEKVYSQILSETGQWESLLKRQLATIKERIGTLT</sequence>
<dbReference type="KEGG" id="tav:G4V39_05325"/>
<dbReference type="NCBIfam" id="NF033633">
    <property type="entry name" value="SLATT_2"/>
    <property type="match status" value="1"/>
</dbReference>
<keyword evidence="2" id="KW-1185">Reference proteome</keyword>
<dbReference type="AlphaFoldDB" id="A0A6G7PVZ4"/>
<protein>
    <submittedName>
        <fullName evidence="1">SLATT domain-containing protein</fullName>
    </submittedName>
</protein>
<proteinExistence type="predicted"/>
<evidence type="ECO:0000313" key="1">
    <source>
        <dbReference type="EMBL" id="QIJ71726.1"/>
    </source>
</evidence>
<gene>
    <name evidence="1" type="ORF">G4V39_05325</name>
</gene>